<evidence type="ECO:0000256" key="1">
    <source>
        <dbReference type="ARBA" id="ARBA00006432"/>
    </source>
</evidence>
<dbReference type="SUPFAM" id="SSF47336">
    <property type="entry name" value="ACP-like"/>
    <property type="match status" value="1"/>
</dbReference>
<name>I3E5J9_BACMT</name>
<evidence type="ECO:0000313" key="5">
    <source>
        <dbReference type="EMBL" id="EIJ81770.1"/>
    </source>
</evidence>
<evidence type="ECO:0000256" key="3">
    <source>
        <dbReference type="ARBA" id="ARBA00022553"/>
    </source>
</evidence>
<dbReference type="InterPro" id="IPR045851">
    <property type="entry name" value="AMP-bd_C_sf"/>
</dbReference>
<dbReference type="Pfam" id="PF00501">
    <property type="entry name" value="AMP-binding"/>
    <property type="match status" value="1"/>
</dbReference>
<dbReference type="Gene3D" id="3.30.300.30">
    <property type="match status" value="1"/>
</dbReference>
<comment type="similarity">
    <text evidence="1">Belongs to the ATP-dependent AMP-binding enzyme family.</text>
</comment>
<evidence type="ECO:0000256" key="2">
    <source>
        <dbReference type="ARBA" id="ARBA00022450"/>
    </source>
</evidence>
<evidence type="ECO:0000313" key="6">
    <source>
        <dbReference type="Proteomes" id="UP000010523"/>
    </source>
</evidence>
<sequence length="983" mass="112116">MKNIVEGFKLSVKKFPDQIAIKDKNRYLTYKELDKKSSRVALELIKNGLKKGQFVSIFLKRSVDTVVSILGILKAGGAYVPLDPAHPEERNRYIIVDTQSPFLITKSDWLEKIKKLNVRSKNILLDCLADNDEDVSVNIQENDLAYVIYTSGTTGNPKGTLLRHVGVLNLVSWKQRVFNIRPEDRVLQFATFSFDASVPETFVSLFNGSILYLIDDEDRMSAEHFLKTIDREGITVIPAIPTVFCNQLSKYAKTHGKRKLGKVRAIGVAGELLTGEVARNFKKQFGNETTLFNLYGPTETTVAASYYKVPDEIDENLYSVPIGKAIDGTKLYVVNEKEERCKVGEIGELWIASAGISLGYLNQPEKTAEVFIKNPFEDIFEGMVYKSGDLVKELEDGNLVFIDRKDTQVKIRGHRIEISEIENRMCQIEGIHDAVVVVEEDNAEKILKAFYISTNELGHAFIINELKKKLPRYMIPSKMKRIEELPFAPTGKVDRKKLAMTEADRVILVTDDIVHPRNQVEEDILNAWKKVLNIEGIGIKEDFFEVGGHSLKIIEVLAEIKKKYRGLFIKDFFDLRTVEKLAAKTMEEHKKAVQVKEKTFVQLKEYPVLKVDKILPKVKSVILTGATGFLGSHLLKRLADKKIHMYAIVRGNQPEERLKEKLNKYFHMEMNEYIHVVNGNLTQRFLGLPVDQFKELAFKADAVVHSAADVRHYGERQHFEKVNVEGTKHMLELLDVNPDLVFHHISTVGTVEDLLLEGKWMELQGKTNIPEDLQLNNVYTDTKLKAERLVLDKVKEGYQSFIYRMGNLTGRASDGVFQENIDRNAFYRMMKLMILVGKAPDVNWMVDFTPIDFASAVLTTSLLKTHHDRRVYHVNHPEPIHYCKFIELLNKVGYKVELMDKIEYEEFVLNLETSEEARNLLVAQLDGDGAKDSEAVFDSRDTMTSLGIKNIPEINKEYVKKLIDHALEVGFIKANKLVKEVLV</sequence>
<dbReference type="AlphaFoldDB" id="I3E5J9"/>
<protein>
    <submittedName>
        <fullName evidence="5">Amino acid adenylation domain protein</fullName>
    </submittedName>
</protein>
<dbReference type="InterPro" id="IPR000873">
    <property type="entry name" value="AMP-dep_synth/lig_dom"/>
</dbReference>
<dbReference type="SUPFAM" id="SSF56801">
    <property type="entry name" value="Acetyl-CoA synthetase-like"/>
    <property type="match status" value="1"/>
</dbReference>
<keyword evidence="3" id="KW-0597">Phosphoprotein</keyword>
<comment type="caution">
    <text evidence="5">The sequence shown here is derived from an EMBL/GenBank/DDBJ whole genome shotgun (WGS) entry which is preliminary data.</text>
</comment>
<dbReference type="CDD" id="cd05930">
    <property type="entry name" value="A_NRPS"/>
    <property type="match status" value="1"/>
</dbReference>
<dbReference type="Gene3D" id="3.40.50.980">
    <property type="match status" value="2"/>
</dbReference>
<dbReference type="PROSITE" id="PS50075">
    <property type="entry name" value="CARRIER"/>
    <property type="match status" value="1"/>
</dbReference>
<proteinExistence type="inferred from homology"/>
<dbReference type="InterPro" id="IPR010071">
    <property type="entry name" value="AA_adenyl_dom"/>
</dbReference>
<dbReference type="PANTHER" id="PTHR44845">
    <property type="entry name" value="CARRIER DOMAIN-CONTAINING PROTEIN"/>
    <property type="match status" value="1"/>
</dbReference>
<dbReference type="Proteomes" id="UP000010523">
    <property type="component" value="Unassembled WGS sequence"/>
</dbReference>
<dbReference type="Gene3D" id="2.30.38.10">
    <property type="entry name" value="Luciferase, Domain 3"/>
    <property type="match status" value="1"/>
</dbReference>
<dbReference type="Gene3D" id="3.40.50.720">
    <property type="entry name" value="NAD(P)-binding Rossmann-like Domain"/>
    <property type="match status" value="1"/>
</dbReference>
<dbReference type="SUPFAM" id="SSF51735">
    <property type="entry name" value="NAD(P)-binding Rossmann-fold domains"/>
    <property type="match status" value="1"/>
</dbReference>
<dbReference type="InterPro" id="IPR020845">
    <property type="entry name" value="AMP-binding_CS"/>
</dbReference>
<keyword evidence="6" id="KW-1185">Reference proteome</keyword>
<dbReference type="InterPro" id="IPR036736">
    <property type="entry name" value="ACP-like_sf"/>
</dbReference>
<dbReference type="InterPro" id="IPR009081">
    <property type="entry name" value="PP-bd_ACP"/>
</dbReference>
<feature type="domain" description="Carrier" evidence="4">
    <location>
        <begin position="515"/>
        <end position="589"/>
    </location>
</feature>
<dbReference type="Pfam" id="PF00550">
    <property type="entry name" value="PP-binding"/>
    <property type="match status" value="1"/>
</dbReference>
<dbReference type="FunFam" id="3.40.50.980:FF:000001">
    <property type="entry name" value="Non-ribosomal peptide synthetase"/>
    <property type="match status" value="1"/>
</dbReference>
<keyword evidence="2" id="KW-0596">Phosphopantetheine</keyword>
<dbReference type="InterPro" id="IPR036291">
    <property type="entry name" value="NAD(P)-bd_dom_sf"/>
</dbReference>
<dbReference type="PANTHER" id="PTHR44845:SF7">
    <property type="entry name" value="PLIPASTATIN SYNTHASE SUBUNIT D"/>
    <property type="match status" value="1"/>
</dbReference>
<dbReference type="STRING" id="997296.PB1_02485"/>
<dbReference type="Pfam" id="PF07993">
    <property type="entry name" value="NAD_binding_4"/>
    <property type="match status" value="1"/>
</dbReference>
<dbReference type="EMBL" id="AFEU01000001">
    <property type="protein sequence ID" value="EIJ81770.1"/>
    <property type="molecule type" value="Genomic_DNA"/>
</dbReference>
<dbReference type="PROSITE" id="PS00455">
    <property type="entry name" value="AMP_BINDING"/>
    <property type="match status" value="1"/>
</dbReference>
<dbReference type="NCBIfam" id="TIGR01733">
    <property type="entry name" value="AA-adenyl-dom"/>
    <property type="match status" value="1"/>
</dbReference>
<dbReference type="PROSITE" id="PS00012">
    <property type="entry name" value="PHOSPHOPANTETHEINE"/>
    <property type="match status" value="1"/>
</dbReference>
<gene>
    <name evidence="5" type="ORF">PB1_02485</name>
</gene>
<organism evidence="5 6">
    <name type="scientific">Bacillus methanolicus PB1</name>
    <dbReference type="NCBI Taxonomy" id="997296"/>
    <lineage>
        <taxon>Bacteria</taxon>
        <taxon>Bacillati</taxon>
        <taxon>Bacillota</taxon>
        <taxon>Bacilli</taxon>
        <taxon>Bacillales</taxon>
        <taxon>Bacillaceae</taxon>
        <taxon>Bacillus</taxon>
    </lineage>
</organism>
<reference evidence="5 6" key="1">
    <citation type="journal article" date="2012" name="Appl. Environ. Microbiol.">
        <title>Genome Sequence of Thermotolerant Bacillus methanolicus: Features and Regulation Related to Methylotrophy and Production of L-Lysine and L-Glutamate from Methanol.</title>
        <authorList>
            <person name="Heggeset T.M."/>
            <person name="Krog A."/>
            <person name="Balzer S."/>
            <person name="Wentzel A."/>
            <person name="Ellingsen T.E."/>
            <person name="Brautaset T."/>
        </authorList>
    </citation>
    <scope>NUCLEOTIDE SEQUENCE [LARGE SCALE GENOMIC DNA]</scope>
    <source>
        <strain evidence="5 6">PB1</strain>
    </source>
</reference>
<evidence type="ECO:0000259" key="4">
    <source>
        <dbReference type="PROSITE" id="PS50075"/>
    </source>
</evidence>
<dbReference type="PATRIC" id="fig|997296.3.peg.552"/>
<dbReference type="InterPro" id="IPR006162">
    <property type="entry name" value="Ppantetheine_attach_site"/>
</dbReference>
<accession>I3E5J9</accession>
<dbReference type="InterPro" id="IPR013120">
    <property type="entry name" value="FAR_NAD-bd"/>
</dbReference>
<dbReference type="eggNOG" id="COG1020">
    <property type="taxonomic scope" value="Bacteria"/>
</dbReference>
<dbReference type="RefSeq" id="WP_003350518.1">
    <property type="nucleotide sequence ID" value="NZ_AFEU01000001.1"/>
</dbReference>
<dbReference type="Gene3D" id="1.10.1200.10">
    <property type="entry name" value="ACP-like"/>
    <property type="match status" value="1"/>
</dbReference>
<dbReference type="OrthoDB" id="9765680at2"/>